<keyword evidence="3 10" id="KW-0813">Transport</keyword>
<keyword evidence="5" id="KW-0677">Repeat</keyword>
<feature type="repeat" description="Solcar" evidence="9">
    <location>
        <begin position="21"/>
        <end position="99"/>
    </location>
</feature>
<dbReference type="PROSITE" id="PS50920">
    <property type="entry name" value="SOLCAR"/>
    <property type="match status" value="3"/>
</dbReference>
<evidence type="ECO:0000313" key="11">
    <source>
        <dbReference type="EMBL" id="EKD04459.1"/>
    </source>
</evidence>
<dbReference type="STRING" id="1220162.K1WU69"/>
<dbReference type="Pfam" id="PF00153">
    <property type="entry name" value="Mito_carr"/>
    <property type="match status" value="3"/>
</dbReference>
<evidence type="ECO:0000256" key="1">
    <source>
        <dbReference type="ARBA" id="ARBA00004225"/>
    </source>
</evidence>
<evidence type="ECO:0000256" key="9">
    <source>
        <dbReference type="PROSITE-ProRule" id="PRU00282"/>
    </source>
</evidence>
<evidence type="ECO:0000256" key="6">
    <source>
        <dbReference type="ARBA" id="ARBA00022989"/>
    </source>
</evidence>
<dbReference type="eggNOG" id="KOG0759">
    <property type="taxonomic scope" value="Eukaryota"/>
</dbReference>
<evidence type="ECO:0000256" key="3">
    <source>
        <dbReference type="ARBA" id="ARBA00022448"/>
    </source>
</evidence>
<reference evidence="11 12" key="1">
    <citation type="journal article" date="2012" name="Eukaryot. Cell">
        <title>Genome sequence of the Trichosporon asahii environmental strain CBS 8904.</title>
        <authorList>
            <person name="Yang R.Y."/>
            <person name="Li H.T."/>
            <person name="Zhu H."/>
            <person name="Zhou G.P."/>
            <person name="Wang M."/>
            <person name="Wang L."/>
        </authorList>
    </citation>
    <scope>NUCLEOTIDE SEQUENCE [LARGE SCALE GENOMIC DNA]</scope>
    <source>
        <strain evidence="11 12">CBS 8904</strain>
    </source>
</reference>
<feature type="repeat" description="Solcar" evidence="9">
    <location>
        <begin position="205"/>
        <end position="288"/>
    </location>
</feature>
<comment type="subcellular location">
    <subcellularLocation>
        <location evidence="1">Mitochondrion membrane</location>
        <topology evidence="1">Multi-pass membrane protein</topology>
    </subcellularLocation>
</comment>
<protein>
    <recommendedName>
        <fullName evidence="13">Dicarboxylic acid transporter</fullName>
    </recommendedName>
</protein>
<dbReference type="Gene3D" id="1.50.40.10">
    <property type="entry name" value="Mitochondrial carrier domain"/>
    <property type="match status" value="1"/>
</dbReference>
<dbReference type="GO" id="GO:0055085">
    <property type="term" value="P:transmembrane transport"/>
    <property type="evidence" value="ECO:0007669"/>
    <property type="project" value="InterPro"/>
</dbReference>
<dbReference type="SUPFAM" id="SSF103506">
    <property type="entry name" value="Mitochondrial carrier"/>
    <property type="match status" value="1"/>
</dbReference>
<dbReference type="PANTHER" id="PTHR45618">
    <property type="entry name" value="MITOCHONDRIAL DICARBOXYLATE CARRIER-RELATED"/>
    <property type="match status" value="1"/>
</dbReference>
<keyword evidence="6" id="KW-1133">Transmembrane helix</keyword>
<dbReference type="AlphaFoldDB" id="K1WU69"/>
<feature type="repeat" description="Solcar" evidence="9">
    <location>
        <begin position="107"/>
        <end position="198"/>
    </location>
</feature>
<dbReference type="InParanoid" id="K1WU69"/>
<evidence type="ECO:0000256" key="8">
    <source>
        <dbReference type="ARBA" id="ARBA00023136"/>
    </source>
</evidence>
<keyword evidence="12" id="KW-1185">Reference proteome</keyword>
<dbReference type="InterPro" id="IPR050391">
    <property type="entry name" value="Mito_Metabolite_Transporter"/>
</dbReference>
<sequence>MSSEKTAVAAGVPPPVAKKPYPFWLGGVAASIAGAITHPLDLTKVRLQVTGEKHMINEIKKTVQTYGIRGLYDGLTGTLLRQMTYSMMRFAAYDQVKGLMHKEAGPPPAWKMGVAGSIAGGIAGTLGNPAELMMVRMQADRAKPPAQRYNYRNSVQGLYRMAVDEGIASWFRGVGPNALRSVLMNASQLGAYDWFKSQLQRFMQDGPALHFLASFGAGTFATTVCSPADVLKSRIMNASNNEGVAQVLRTGLAKDGPLFLFKGWTPAWIRLTPTTILIFLTLEQLKAGVDRYRKAGGTLL</sequence>
<comment type="similarity">
    <text evidence="2 10">Belongs to the mitochondrial carrier (TC 2.A.29) family.</text>
</comment>
<dbReference type="GO" id="GO:0031966">
    <property type="term" value="C:mitochondrial membrane"/>
    <property type="evidence" value="ECO:0007669"/>
    <property type="project" value="UniProtKB-SubCell"/>
</dbReference>
<evidence type="ECO:0000256" key="4">
    <source>
        <dbReference type="ARBA" id="ARBA00022692"/>
    </source>
</evidence>
<evidence type="ECO:0000256" key="5">
    <source>
        <dbReference type="ARBA" id="ARBA00022737"/>
    </source>
</evidence>
<dbReference type="InterPro" id="IPR018108">
    <property type="entry name" value="MCP_transmembrane"/>
</dbReference>
<name>K1WU69_TRIAC</name>
<comment type="caution">
    <text evidence="11">The sequence shown here is derived from an EMBL/GenBank/DDBJ whole genome shotgun (WGS) entry which is preliminary data.</text>
</comment>
<keyword evidence="7" id="KW-0496">Mitochondrion</keyword>
<dbReference type="OrthoDB" id="448427at2759"/>
<dbReference type="InterPro" id="IPR002067">
    <property type="entry name" value="MCP"/>
</dbReference>
<dbReference type="HOGENOM" id="CLU_015166_14_1_1"/>
<dbReference type="Proteomes" id="UP000006757">
    <property type="component" value="Unassembled WGS sequence"/>
</dbReference>
<evidence type="ECO:0008006" key="13">
    <source>
        <dbReference type="Google" id="ProtNLM"/>
    </source>
</evidence>
<keyword evidence="4 9" id="KW-0812">Transmembrane</keyword>
<evidence type="ECO:0000256" key="2">
    <source>
        <dbReference type="ARBA" id="ARBA00006375"/>
    </source>
</evidence>
<dbReference type="InterPro" id="IPR023395">
    <property type="entry name" value="MCP_dom_sf"/>
</dbReference>
<accession>K1WU69</accession>
<dbReference type="OMA" id="TTRFGAY"/>
<evidence type="ECO:0000256" key="7">
    <source>
        <dbReference type="ARBA" id="ARBA00023128"/>
    </source>
</evidence>
<organism evidence="11 12">
    <name type="scientific">Trichosporon asahii var. asahii (strain CBS 8904)</name>
    <name type="common">Yeast</name>
    <dbReference type="NCBI Taxonomy" id="1220162"/>
    <lineage>
        <taxon>Eukaryota</taxon>
        <taxon>Fungi</taxon>
        <taxon>Dikarya</taxon>
        <taxon>Basidiomycota</taxon>
        <taxon>Agaricomycotina</taxon>
        <taxon>Tremellomycetes</taxon>
        <taxon>Trichosporonales</taxon>
        <taxon>Trichosporonaceae</taxon>
        <taxon>Trichosporon</taxon>
    </lineage>
</organism>
<dbReference type="PRINTS" id="PR00784">
    <property type="entry name" value="MTUNCOUPLING"/>
</dbReference>
<evidence type="ECO:0000313" key="12">
    <source>
        <dbReference type="Proteomes" id="UP000006757"/>
    </source>
</evidence>
<evidence type="ECO:0000256" key="10">
    <source>
        <dbReference type="RuleBase" id="RU000488"/>
    </source>
</evidence>
<keyword evidence="8 9" id="KW-0472">Membrane</keyword>
<dbReference type="EMBL" id="AMBO01000224">
    <property type="protein sequence ID" value="EKD04459.1"/>
    <property type="molecule type" value="Genomic_DNA"/>
</dbReference>
<proteinExistence type="inferred from homology"/>
<gene>
    <name evidence="11" type="ORF">A1Q2_01235</name>
</gene>